<organism evidence="2 3">
    <name type="scientific">Dehalococcoides mccartyi (strain VS)</name>
    <dbReference type="NCBI Taxonomy" id="311424"/>
    <lineage>
        <taxon>Bacteria</taxon>
        <taxon>Bacillati</taxon>
        <taxon>Chloroflexota</taxon>
        <taxon>Dehalococcoidia</taxon>
        <taxon>Dehalococcoidales</taxon>
        <taxon>Dehalococcoidaceae</taxon>
        <taxon>Dehalococcoides</taxon>
    </lineage>
</organism>
<dbReference type="Proteomes" id="UP000002506">
    <property type="component" value="Chromosome"/>
</dbReference>
<name>D2BGD5_DEHMV</name>
<evidence type="ECO:0000313" key="2">
    <source>
        <dbReference type="EMBL" id="ACZ61385.1"/>
    </source>
</evidence>
<protein>
    <submittedName>
        <fullName evidence="2">Uncharacterized protein</fullName>
    </submittedName>
</protein>
<feature type="compositionally biased region" description="Pro residues" evidence="1">
    <location>
        <begin position="246"/>
        <end position="258"/>
    </location>
</feature>
<feature type="compositionally biased region" description="Basic and acidic residues" evidence="1">
    <location>
        <begin position="7"/>
        <end position="18"/>
    </location>
</feature>
<feature type="region of interest" description="Disordered" evidence="1">
    <location>
        <begin position="239"/>
        <end position="270"/>
    </location>
</feature>
<feature type="region of interest" description="Disordered" evidence="1">
    <location>
        <begin position="1"/>
        <end position="27"/>
    </location>
</feature>
<dbReference type="HOGENOM" id="CLU_1018299_0_0_0"/>
<sequence>MEDQFIEEIRRRKDEGQSERQMASELNVSRSKVRTALQDIKMSEAGSALVPEDKLRAIIREELERVRNGEEEDAKTRGEFPIVRKMGGGMEMIAPEAVLKHYMGGTPDGEVELRAIMKFRAAMLMVMDLVNIQKGSAEADARRMEPILRLMKETREEQDAAAARAKASSEEIADRTAQATAGQLFGAISQSNSQVNSTLAQIKQMVGGQANDPFSQVVSMLQSMQQMSQMFGMPLPGMMPGAAPAGGPPGAQPIMEPPPIEKHSAKEWEE</sequence>
<proteinExistence type="predicted"/>
<dbReference type="KEGG" id="dev:DhcVS_223"/>
<dbReference type="AlphaFoldDB" id="D2BGD5"/>
<dbReference type="EMBL" id="CP001827">
    <property type="protein sequence ID" value="ACZ61385.1"/>
    <property type="molecule type" value="Genomic_DNA"/>
</dbReference>
<dbReference type="OrthoDB" id="166755at2"/>
<evidence type="ECO:0000313" key="3">
    <source>
        <dbReference type="Proteomes" id="UP000002506"/>
    </source>
</evidence>
<accession>D2BGD5</accession>
<evidence type="ECO:0000256" key="1">
    <source>
        <dbReference type="SAM" id="MobiDB-lite"/>
    </source>
</evidence>
<feature type="compositionally biased region" description="Basic and acidic residues" evidence="1">
    <location>
        <begin position="259"/>
        <end position="270"/>
    </location>
</feature>
<reference evidence="2 3" key="1">
    <citation type="journal article" date="2009" name="PLoS Genet.">
        <title>Localized plasticity in the streamlined genomes of vinyl chloride respiring Dehalococcoides.</title>
        <authorList>
            <person name="McMurdie P.J."/>
            <person name="Behrens S.F."/>
            <person name="Muller J.A."/>
            <person name="Goke J."/>
            <person name="Ritalahti K.M."/>
            <person name="Wagner R."/>
            <person name="Goltsman E."/>
            <person name="Lapidus A."/>
            <person name="Holmes S."/>
            <person name="Loffler F.E."/>
            <person name="Spormann A.M."/>
        </authorList>
    </citation>
    <scope>NUCLEOTIDE SEQUENCE [LARGE SCALE GENOMIC DNA]</scope>
    <source>
        <strain evidence="2 3">VS</strain>
    </source>
</reference>
<gene>
    <name evidence="2" type="ordered locus">DhcVS_223</name>
</gene>